<organism evidence="3 4">
    <name type="scientific">Gilvimarinus japonicus</name>
    <dbReference type="NCBI Taxonomy" id="1796469"/>
    <lineage>
        <taxon>Bacteria</taxon>
        <taxon>Pseudomonadati</taxon>
        <taxon>Pseudomonadota</taxon>
        <taxon>Gammaproteobacteria</taxon>
        <taxon>Cellvibrionales</taxon>
        <taxon>Cellvibrionaceae</taxon>
        <taxon>Gilvimarinus</taxon>
    </lineage>
</organism>
<keyword evidence="1" id="KW-0812">Transmembrane</keyword>
<evidence type="ECO:0000313" key="4">
    <source>
        <dbReference type="Proteomes" id="UP001595548"/>
    </source>
</evidence>
<sequence>MNALHSAWRTLCVTQFFVMLVIYIGFGVAKNPGAVVGDFNDLLMHFSGYVIAGISIGFAFGQRSVIWRFAVLFLFSTGIECIQYTLPWRSFDMRDIAANTAGILLGLLLWWLGRLAVKR</sequence>
<feature type="domain" description="VanZ-like" evidence="2">
    <location>
        <begin position="52"/>
        <end position="112"/>
    </location>
</feature>
<dbReference type="PANTHER" id="PTHR28008">
    <property type="entry name" value="DOMAIN PROTEIN, PUTATIVE (AFU_ORTHOLOGUE AFUA_3G10980)-RELATED"/>
    <property type="match status" value="1"/>
</dbReference>
<evidence type="ECO:0000256" key="1">
    <source>
        <dbReference type="SAM" id="Phobius"/>
    </source>
</evidence>
<dbReference type="EMBL" id="JBHRTL010000001">
    <property type="protein sequence ID" value="MFC3153691.1"/>
    <property type="molecule type" value="Genomic_DNA"/>
</dbReference>
<dbReference type="PANTHER" id="PTHR28008:SF1">
    <property type="entry name" value="DOMAIN PROTEIN, PUTATIVE (AFU_ORTHOLOGUE AFUA_3G10980)-RELATED"/>
    <property type="match status" value="1"/>
</dbReference>
<feature type="transmembrane region" description="Helical" evidence="1">
    <location>
        <begin position="67"/>
        <end position="86"/>
    </location>
</feature>
<dbReference type="InterPro" id="IPR006976">
    <property type="entry name" value="VanZ-like"/>
</dbReference>
<accession>A0ABV7HLH2</accession>
<dbReference type="RefSeq" id="WP_382413578.1">
    <property type="nucleotide sequence ID" value="NZ_AP031500.1"/>
</dbReference>
<gene>
    <name evidence="3" type="ORF">ACFOEB_00620</name>
</gene>
<reference evidence="4" key="1">
    <citation type="journal article" date="2019" name="Int. J. Syst. Evol. Microbiol.">
        <title>The Global Catalogue of Microorganisms (GCM) 10K type strain sequencing project: providing services to taxonomists for standard genome sequencing and annotation.</title>
        <authorList>
            <consortium name="The Broad Institute Genomics Platform"/>
            <consortium name="The Broad Institute Genome Sequencing Center for Infectious Disease"/>
            <person name="Wu L."/>
            <person name="Ma J."/>
        </authorList>
    </citation>
    <scope>NUCLEOTIDE SEQUENCE [LARGE SCALE GENOMIC DNA]</scope>
    <source>
        <strain evidence="4">KCTC 52141</strain>
    </source>
</reference>
<keyword evidence="1" id="KW-1133">Transmembrane helix</keyword>
<proteinExistence type="predicted"/>
<comment type="caution">
    <text evidence="3">The sequence shown here is derived from an EMBL/GenBank/DDBJ whole genome shotgun (WGS) entry which is preliminary data.</text>
</comment>
<feature type="transmembrane region" description="Helical" evidence="1">
    <location>
        <begin position="7"/>
        <end position="26"/>
    </location>
</feature>
<dbReference type="Proteomes" id="UP001595548">
    <property type="component" value="Unassembled WGS sequence"/>
</dbReference>
<keyword evidence="1" id="KW-0472">Membrane</keyword>
<dbReference type="Pfam" id="PF04892">
    <property type="entry name" value="VanZ"/>
    <property type="match status" value="1"/>
</dbReference>
<evidence type="ECO:0000259" key="2">
    <source>
        <dbReference type="Pfam" id="PF04892"/>
    </source>
</evidence>
<name>A0ABV7HLH2_9GAMM</name>
<feature type="transmembrane region" description="Helical" evidence="1">
    <location>
        <begin position="42"/>
        <end position="60"/>
    </location>
</feature>
<keyword evidence="4" id="KW-1185">Reference proteome</keyword>
<feature type="transmembrane region" description="Helical" evidence="1">
    <location>
        <begin position="98"/>
        <end position="117"/>
    </location>
</feature>
<protein>
    <submittedName>
        <fullName evidence="3">VanZ family protein</fullName>
    </submittedName>
</protein>
<evidence type="ECO:0000313" key="3">
    <source>
        <dbReference type="EMBL" id="MFC3153691.1"/>
    </source>
</evidence>